<accession>A0A1V4HSN3</accession>
<dbReference type="EC" id="3.5.1.44" evidence="3"/>
<dbReference type="SUPFAM" id="SSF64438">
    <property type="entry name" value="CNF1/YfiH-like putative cysteine hydrolases"/>
    <property type="match status" value="1"/>
</dbReference>
<comment type="similarity">
    <text evidence="3">Belongs to the CheD family.</text>
</comment>
<sequence>MIQDNLIKVGMADLNVAHQSGVLKTTGLGSCVGVTLYDSRVKVAGMAHVMLPSSEIAREGSLNIAKYADTAIPELISRMEKLGAMVSRLEAKLAGGAQMFAFAGNNDTMRIGPRNVESCKDMLNKYKIPILAEDTGANYGRTIEFLSETGILVIRSVQLGVKEI</sequence>
<dbReference type="GO" id="GO:0006935">
    <property type="term" value="P:chemotaxis"/>
    <property type="evidence" value="ECO:0007669"/>
    <property type="project" value="UniProtKB-UniRule"/>
</dbReference>
<evidence type="ECO:0000256" key="1">
    <source>
        <dbReference type="ARBA" id="ARBA00022500"/>
    </source>
</evidence>
<comment type="function">
    <text evidence="3">Probably deamidates glutamine residues to glutamate on methyl-accepting chemotaxis receptors (MCPs), playing an important role in chemotaxis.</text>
</comment>
<dbReference type="InterPro" id="IPR011324">
    <property type="entry name" value="Cytotoxic_necrot_fac-like_cat"/>
</dbReference>
<evidence type="ECO:0000256" key="3">
    <source>
        <dbReference type="HAMAP-Rule" id="MF_01440"/>
    </source>
</evidence>
<keyword evidence="2 3" id="KW-0378">Hydrolase</keyword>
<name>A0A1V4HSN3_9BACL</name>
<keyword evidence="5" id="KW-1185">Reference proteome</keyword>
<dbReference type="Pfam" id="PF03975">
    <property type="entry name" value="CheD"/>
    <property type="match status" value="1"/>
</dbReference>
<dbReference type="GO" id="GO:0050568">
    <property type="term" value="F:protein-glutamine glutaminase activity"/>
    <property type="evidence" value="ECO:0007669"/>
    <property type="project" value="UniProtKB-UniRule"/>
</dbReference>
<dbReference type="OrthoDB" id="9807202at2"/>
<dbReference type="PANTHER" id="PTHR35147:SF1">
    <property type="entry name" value="CHEMORECEPTOR GLUTAMINE DEAMIDASE CHED-RELATED"/>
    <property type="match status" value="1"/>
</dbReference>
<dbReference type="RefSeq" id="WP_079408952.1">
    <property type="nucleotide sequence ID" value="NZ_MBTG01000001.1"/>
</dbReference>
<comment type="catalytic activity">
    <reaction evidence="3">
        <text>L-glutaminyl-[protein] + H2O = L-glutamyl-[protein] + NH4(+)</text>
        <dbReference type="Rhea" id="RHEA:16441"/>
        <dbReference type="Rhea" id="RHEA-COMP:10207"/>
        <dbReference type="Rhea" id="RHEA-COMP:10208"/>
        <dbReference type="ChEBI" id="CHEBI:15377"/>
        <dbReference type="ChEBI" id="CHEBI:28938"/>
        <dbReference type="ChEBI" id="CHEBI:29973"/>
        <dbReference type="ChEBI" id="CHEBI:30011"/>
        <dbReference type="EC" id="3.5.1.44"/>
    </reaction>
</comment>
<dbReference type="STRING" id="1469647.BC351_01555"/>
<organism evidence="4 5">
    <name type="scientific">Paenibacillus ferrarius</name>
    <dbReference type="NCBI Taxonomy" id="1469647"/>
    <lineage>
        <taxon>Bacteria</taxon>
        <taxon>Bacillati</taxon>
        <taxon>Bacillota</taxon>
        <taxon>Bacilli</taxon>
        <taxon>Bacillales</taxon>
        <taxon>Paenibacillaceae</taxon>
        <taxon>Paenibacillus</taxon>
    </lineage>
</organism>
<comment type="caution">
    <text evidence="4">The sequence shown here is derived from an EMBL/GenBank/DDBJ whole genome shotgun (WGS) entry which is preliminary data.</text>
</comment>
<dbReference type="Gene3D" id="3.30.1330.200">
    <property type="match status" value="1"/>
</dbReference>
<dbReference type="AlphaFoldDB" id="A0A1V4HSN3"/>
<dbReference type="CDD" id="cd16352">
    <property type="entry name" value="CheD"/>
    <property type="match status" value="1"/>
</dbReference>
<evidence type="ECO:0000313" key="4">
    <source>
        <dbReference type="EMBL" id="OPH61954.1"/>
    </source>
</evidence>
<evidence type="ECO:0000313" key="5">
    <source>
        <dbReference type="Proteomes" id="UP000190626"/>
    </source>
</evidence>
<keyword evidence="1 3" id="KW-0145">Chemotaxis</keyword>
<evidence type="ECO:0000256" key="2">
    <source>
        <dbReference type="ARBA" id="ARBA00022801"/>
    </source>
</evidence>
<gene>
    <name evidence="3" type="primary">cheD</name>
    <name evidence="4" type="ORF">BC351_01555</name>
</gene>
<proteinExistence type="inferred from homology"/>
<dbReference type="EMBL" id="MBTG01000001">
    <property type="protein sequence ID" value="OPH61954.1"/>
    <property type="molecule type" value="Genomic_DNA"/>
</dbReference>
<dbReference type="InterPro" id="IPR038592">
    <property type="entry name" value="CheD-like_sf"/>
</dbReference>
<dbReference type="Proteomes" id="UP000190626">
    <property type="component" value="Unassembled WGS sequence"/>
</dbReference>
<dbReference type="InterPro" id="IPR005659">
    <property type="entry name" value="Chemorcpt_Glu_NH3ase_CheD"/>
</dbReference>
<protein>
    <recommendedName>
        <fullName evidence="3">Probable chemoreceptor glutamine deamidase CheD</fullName>
        <ecNumber evidence="3">3.5.1.44</ecNumber>
    </recommendedName>
</protein>
<dbReference type="HAMAP" id="MF_01440">
    <property type="entry name" value="CheD"/>
    <property type="match status" value="1"/>
</dbReference>
<dbReference type="PANTHER" id="PTHR35147">
    <property type="entry name" value="CHEMORECEPTOR GLUTAMINE DEAMIDASE CHED-RELATED"/>
    <property type="match status" value="1"/>
</dbReference>
<reference evidence="5" key="1">
    <citation type="submission" date="2016-07" db="EMBL/GenBank/DDBJ databases">
        <authorList>
            <person name="Florea S."/>
            <person name="Webb J.S."/>
            <person name="Jaromczyk J."/>
            <person name="Schardl C.L."/>
        </authorList>
    </citation>
    <scope>NUCLEOTIDE SEQUENCE [LARGE SCALE GENOMIC DNA]</scope>
    <source>
        <strain evidence="5">CY1</strain>
    </source>
</reference>